<evidence type="ECO:0000256" key="1">
    <source>
        <dbReference type="ARBA" id="ARBA00000085"/>
    </source>
</evidence>
<evidence type="ECO:0000256" key="6">
    <source>
        <dbReference type="ARBA" id="ARBA00022777"/>
    </source>
</evidence>
<keyword evidence="10" id="KW-1185">Reference proteome</keyword>
<dbReference type="InterPro" id="IPR003661">
    <property type="entry name" value="HisK_dim/P_dom"/>
</dbReference>
<evidence type="ECO:0000259" key="8">
    <source>
        <dbReference type="PROSITE" id="PS50109"/>
    </source>
</evidence>
<comment type="subcellular location">
    <subcellularLocation>
        <location evidence="2">Cell membrane</location>
    </subcellularLocation>
</comment>
<dbReference type="InterPro" id="IPR004358">
    <property type="entry name" value="Sig_transdc_His_kin-like_C"/>
</dbReference>
<reference evidence="9 10" key="1">
    <citation type="submission" date="2018-03" db="EMBL/GenBank/DDBJ databases">
        <title>Aquarubrobacter algicola gen. nov., sp. nov., a novel actinobacterium isolated from shallow eutrophic lake during the end of cyanobacterial harmful algal blooms.</title>
        <authorList>
            <person name="Chun S.J."/>
        </authorList>
    </citation>
    <scope>NUCLEOTIDE SEQUENCE [LARGE SCALE GENOMIC DNA]</scope>
    <source>
        <strain evidence="9 10">Seoho-28</strain>
    </source>
</reference>
<dbReference type="InterPro" id="IPR036890">
    <property type="entry name" value="HATPase_C_sf"/>
</dbReference>
<evidence type="ECO:0000256" key="7">
    <source>
        <dbReference type="ARBA" id="ARBA00023012"/>
    </source>
</evidence>
<feature type="domain" description="Histidine kinase" evidence="8">
    <location>
        <begin position="168"/>
        <end position="382"/>
    </location>
</feature>
<protein>
    <recommendedName>
        <fullName evidence="3">histidine kinase</fullName>
        <ecNumber evidence="3">2.7.13.3</ecNumber>
    </recommendedName>
</protein>
<gene>
    <name evidence="9" type="ORF">C7Y72_13540</name>
</gene>
<dbReference type="PRINTS" id="PR00344">
    <property type="entry name" value="BCTRLSENSOR"/>
</dbReference>
<comment type="caution">
    <text evidence="9">The sequence shown here is derived from an EMBL/GenBank/DDBJ whole genome shotgun (WGS) entry which is preliminary data.</text>
</comment>
<dbReference type="Pfam" id="PF08448">
    <property type="entry name" value="PAS_4"/>
    <property type="match status" value="1"/>
</dbReference>
<keyword evidence="4" id="KW-0597">Phosphoprotein</keyword>
<dbReference type="InterPro" id="IPR005467">
    <property type="entry name" value="His_kinase_dom"/>
</dbReference>
<dbReference type="SMART" id="SM00091">
    <property type="entry name" value="PAS"/>
    <property type="match status" value="1"/>
</dbReference>
<dbReference type="AlphaFoldDB" id="A0A2T4UMX0"/>
<dbReference type="Proteomes" id="UP000240739">
    <property type="component" value="Unassembled WGS sequence"/>
</dbReference>
<accession>A0A2T4UMX0</accession>
<dbReference type="EC" id="2.7.13.3" evidence="3"/>
<dbReference type="Pfam" id="PF00512">
    <property type="entry name" value="HisKA"/>
    <property type="match status" value="1"/>
</dbReference>
<dbReference type="GO" id="GO:0000155">
    <property type="term" value="F:phosphorelay sensor kinase activity"/>
    <property type="evidence" value="ECO:0007669"/>
    <property type="project" value="InterPro"/>
</dbReference>
<evidence type="ECO:0000256" key="3">
    <source>
        <dbReference type="ARBA" id="ARBA00012438"/>
    </source>
</evidence>
<dbReference type="PANTHER" id="PTHR43304">
    <property type="entry name" value="PHYTOCHROME-LIKE PROTEIN CPH1"/>
    <property type="match status" value="1"/>
</dbReference>
<evidence type="ECO:0000313" key="9">
    <source>
        <dbReference type="EMBL" id="PTL60586.1"/>
    </source>
</evidence>
<proteinExistence type="predicted"/>
<dbReference type="PANTHER" id="PTHR43304:SF1">
    <property type="entry name" value="PAC DOMAIN-CONTAINING PROTEIN"/>
    <property type="match status" value="1"/>
</dbReference>
<sequence>MVPCGFSRAPFLPKEVGMASRPAPVPHPDEAAKQVALADLSGELLALLRPGGEVVDANSAWTELLDFEPGMGVDALRQRLHEDDRLAFEEARRTVLQGGDVHGQVVRFLAPDGRWLELEWSCRLLADHGLLAIRGRDVTEQRQLAREHDRRARHLEQVNDELREFAYVASHDLSEPLRMVTSYLDLVRRRYDEQLDDTGREFIHFAVDGAHRMRALIDDLLRYSRIGGALPDHAPVDLDALLRTVCQDLEETIGEAGATIEAAPLGTVVGDATMLGQLLQNLLVNAVKFRTAERAPHVTLGARRTGGTLVLEVSDNGIGIDATQLERIFQVFTRLHSRDEYDGTGIGLSICRRICERHGGTITARSVPGEGTTFVVTLRDEAVGA</sequence>
<dbReference type="InterPro" id="IPR003594">
    <property type="entry name" value="HATPase_dom"/>
</dbReference>
<dbReference type="PROSITE" id="PS50109">
    <property type="entry name" value="HIS_KIN"/>
    <property type="match status" value="1"/>
</dbReference>
<evidence type="ECO:0000256" key="4">
    <source>
        <dbReference type="ARBA" id="ARBA00022553"/>
    </source>
</evidence>
<keyword evidence="5" id="KW-0808">Transferase</keyword>
<dbReference type="InterPro" id="IPR036097">
    <property type="entry name" value="HisK_dim/P_sf"/>
</dbReference>
<evidence type="ECO:0000313" key="10">
    <source>
        <dbReference type="Proteomes" id="UP000240739"/>
    </source>
</evidence>
<dbReference type="SUPFAM" id="SSF55785">
    <property type="entry name" value="PYP-like sensor domain (PAS domain)"/>
    <property type="match status" value="1"/>
</dbReference>
<dbReference type="Gene3D" id="3.30.450.20">
    <property type="entry name" value="PAS domain"/>
    <property type="match status" value="1"/>
</dbReference>
<comment type="catalytic activity">
    <reaction evidence="1">
        <text>ATP + protein L-histidine = ADP + protein N-phospho-L-histidine.</text>
        <dbReference type="EC" id="2.7.13.3"/>
    </reaction>
</comment>
<dbReference type="CDD" id="cd00082">
    <property type="entry name" value="HisKA"/>
    <property type="match status" value="1"/>
</dbReference>
<dbReference type="InterPro" id="IPR035965">
    <property type="entry name" value="PAS-like_dom_sf"/>
</dbReference>
<evidence type="ECO:0000256" key="2">
    <source>
        <dbReference type="ARBA" id="ARBA00004236"/>
    </source>
</evidence>
<dbReference type="SMART" id="SM00387">
    <property type="entry name" value="HATPase_c"/>
    <property type="match status" value="1"/>
</dbReference>
<dbReference type="CDD" id="cd00130">
    <property type="entry name" value="PAS"/>
    <property type="match status" value="1"/>
</dbReference>
<dbReference type="GO" id="GO:0005886">
    <property type="term" value="C:plasma membrane"/>
    <property type="evidence" value="ECO:0007669"/>
    <property type="project" value="UniProtKB-SubCell"/>
</dbReference>
<dbReference type="Pfam" id="PF02518">
    <property type="entry name" value="HATPase_c"/>
    <property type="match status" value="1"/>
</dbReference>
<dbReference type="SUPFAM" id="SSF55874">
    <property type="entry name" value="ATPase domain of HSP90 chaperone/DNA topoisomerase II/histidine kinase"/>
    <property type="match status" value="1"/>
</dbReference>
<dbReference type="SUPFAM" id="SSF47384">
    <property type="entry name" value="Homodimeric domain of signal transducing histidine kinase"/>
    <property type="match status" value="1"/>
</dbReference>
<dbReference type="InterPro" id="IPR013656">
    <property type="entry name" value="PAS_4"/>
</dbReference>
<dbReference type="InterPro" id="IPR052162">
    <property type="entry name" value="Sensor_kinase/Photoreceptor"/>
</dbReference>
<dbReference type="InterPro" id="IPR000014">
    <property type="entry name" value="PAS"/>
</dbReference>
<dbReference type="EMBL" id="PYYB01000001">
    <property type="protein sequence ID" value="PTL60586.1"/>
    <property type="molecule type" value="Genomic_DNA"/>
</dbReference>
<dbReference type="Gene3D" id="1.10.287.130">
    <property type="match status" value="1"/>
</dbReference>
<dbReference type="Gene3D" id="3.30.565.10">
    <property type="entry name" value="Histidine kinase-like ATPase, C-terminal domain"/>
    <property type="match status" value="1"/>
</dbReference>
<keyword evidence="6 9" id="KW-0418">Kinase</keyword>
<dbReference type="FunFam" id="3.30.565.10:FF:000006">
    <property type="entry name" value="Sensor histidine kinase WalK"/>
    <property type="match status" value="1"/>
</dbReference>
<keyword evidence="7" id="KW-0902">Two-component regulatory system</keyword>
<dbReference type="SMART" id="SM00388">
    <property type="entry name" value="HisKA"/>
    <property type="match status" value="1"/>
</dbReference>
<organism evidence="9 10">
    <name type="scientific">Paraconexibacter algicola</name>
    <dbReference type="NCBI Taxonomy" id="2133960"/>
    <lineage>
        <taxon>Bacteria</taxon>
        <taxon>Bacillati</taxon>
        <taxon>Actinomycetota</taxon>
        <taxon>Thermoleophilia</taxon>
        <taxon>Solirubrobacterales</taxon>
        <taxon>Paraconexibacteraceae</taxon>
        <taxon>Paraconexibacter</taxon>
    </lineage>
</organism>
<evidence type="ECO:0000256" key="5">
    <source>
        <dbReference type="ARBA" id="ARBA00022679"/>
    </source>
</evidence>
<name>A0A2T4UMX0_9ACTN</name>